<dbReference type="EMBL" id="BMAW01070227">
    <property type="protein sequence ID" value="GFT72346.1"/>
    <property type="molecule type" value="Genomic_DNA"/>
</dbReference>
<proteinExistence type="predicted"/>
<evidence type="ECO:0000256" key="1">
    <source>
        <dbReference type="SAM" id="Phobius"/>
    </source>
</evidence>
<comment type="caution">
    <text evidence="2">The sequence shown here is derived from an EMBL/GenBank/DDBJ whole genome shotgun (WGS) entry which is preliminary data.</text>
</comment>
<feature type="transmembrane region" description="Helical" evidence="1">
    <location>
        <begin position="65"/>
        <end position="87"/>
    </location>
</feature>
<feature type="transmembrane region" description="Helical" evidence="1">
    <location>
        <begin position="32"/>
        <end position="53"/>
    </location>
</feature>
<keyword evidence="1" id="KW-1133">Transmembrane helix</keyword>
<sequence>MCARCRCGDLYVIMDENTMKGALKQEVDLKEIMMRIIAIFNFCMSIVFAVIFLRVDTNMLTPVQRILATSYACAIYALCNYNLYYLLTMD</sequence>
<accession>A0A8X6PI22</accession>
<dbReference type="Proteomes" id="UP000887013">
    <property type="component" value="Unassembled WGS sequence"/>
</dbReference>
<organism evidence="2 3">
    <name type="scientific">Nephila pilipes</name>
    <name type="common">Giant wood spider</name>
    <name type="synonym">Nephila maculata</name>
    <dbReference type="NCBI Taxonomy" id="299642"/>
    <lineage>
        <taxon>Eukaryota</taxon>
        <taxon>Metazoa</taxon>
        <taxon>Ecdysozoa</taxon>
        <taxon>Arthropoda</taxon>
        <taxon>Chelicerata</taxon>
        <taxon>Arachnida</taxon>
        <taxon>Araneae</taxon>
        <taxon>Araneomorphae</taxon>
        <taxon>Entelegynae</taxon>
        <taxon>Araneoidea</taxon>
        <taxon>Nephilidae</taxon>
        <taxon>Nephila</taxon>
    </lineage>
</organism>
<protein>
    <submittedName>
        <fullName evidence="2">Uncharacterized protein</fullName>
    </submittedName>
</protein>
<evidence type="ECO:0000313" key="3">
    <source>
        <dbReference type="Proteomes" id="UP000887013"/>
    </source>
</evidence>
<keyword evidence="1" id="KW-0472">Membrane</keyword>
<reference evidence="2" key="1">
    <citation type="submission" date="2020-08" db="EMBL/GenBank/DDBJ databases">
        <title>Multicomponent nature underlies the extraordinary mechanical properties of spider dragline silk.</title>
        <authorList>
            <person name="Kono N."/>
            <person name="Nakamura H."/>
            <person name="Mori M."/>
            <person name="Yoshida Y."/>
            <person name="Ohtoshi R."/>
            <person name="Malay A.D."/>
            <person name="Moran D.A.P."/>
            <person name="Tomita M."/>
            <person name="Numata K."/>
            <person name="Arakawa K."/>
        </authorList>
    </citation>
    <scope>NUCLEOTIDE SEQUENCE</scope>
</reference>
<dbReference type="AlphaFoldDB" id="A0A8X6PI22"/>
<keyword evidence="3" id="KW-1185">Reference proteome</keyword>
<keyword evidence="1" id="KW-0812">Transmembrane</keyword>
<name>A0A8X6PI22_NEPPI</name>
<gene>
    <name evidence="2" type="ORF">NPIL_158651</name>
</gene>
<evidence type="ECO:0000313" key="2">
    <source>
        <dbReference type="EMBL" id="GFT72346.1"/>
    </source>
</evidence>